<keyword evidence="3" id="KW-1185">Reference proteome</keyword>
<dbReference type="AlphaFoldDB" id="A0A0D0DXG8"/>
<dbReference type="InParanoid" id="A0A0D0DXG8"/>
<feature type="region of interest" description="Disordered" evidence="1">
    <location>
        <begin position="1"/>
        <end position="36"/>
    </location>
</feature>
<dbReference type="EMBL" id="KN825437">
    <property type="protein sequence ID" value="KIK91029.1"/>
    <property type="molecule type" value="Genomic_DNA"/>
</dbReference>
<sequence length="233" mass="25167">MAPSQPTTKGQKHGGTSSQTAAQGKQKAPVQASGQLKGGDHLKELIAKLQECWKCKIHTKGVESPVYCYPTSDGVCYPLTHANLPLWALEIMSDNTLIDEKPLKLIFQDAHPHTHSVALPAMQIPQRMPPGFPAPAGPYGYPPPSVIVLPPWGMPLGYQGADQMFPSSSPYDPPSTHLTQSPSPMPSSLHTHSPSPLPGPSTSTQAAKIPDIISWFTYLDSCEERQPDDPTFT</sequence>
<name>A0A0D0DXG8_9AGAM</name>
<organism evidence="2 3">
    <name type="scientific">Paxillus rubicundulus Ve08.2h10</name>
    <dbReference type="NCBI Taxonomy" id="930991"/>
    <lineage>
        <taxon>Eukaryota</taxon>
        <taxon>Fungi</taxon>
        <taxon>Dikarya</taxon>
        <taxon>Basidiomycota</taxon>
        <taxon>Agaricomycotina</taxon>
        <taxon>Agaricomycetes</taxon>
        <taxon>Agaricomycetidae</taxon>
        <taxon>Boletales</taxon>
        <taxon>Paxilineae</taxon>
        <taxon>Paxillaceae</taxon>
        <taxon>Paxillus</taxon>
    </lineage>
</organism>
<feature type="compositionally biased region" description="Polar residues" evidence="1">
    <location>
        <begin position="165"/>
        <end position="180"/>
    </location>
</feature>
<gene>
    <name evidence="2" type="ORF">PAXRUDRAFT_14010</name>
</gene>
<accession>A0A0D0DXG8</accession>
<dbReference type="OrthoDB" id="2690279at2759"/>
<evidence type="ECO:0000256" key="1">
    <source>
        <dbReference type="SAM" id="MobiDB-lite"/>
    </source>
</evidence>
<evidence type="ECO:0000313" key="2">
    <source>
        <dbReference type="EMBL" id="KIK91029.1"/>
    </source>
</evidence>
<reference evidence="3" key="2">
    <citation type="submission" date="2015-01" db="EMBL/GenBank/DDBJ databases">
        <title>Evolutionary Origins and Diversification of the Mycorrhizal Mutualists.</title>
        <authorList>
            <consortium name="DOE Joint Genome Institute"/>
            <consortium name="Mycorrhizal Genomics Consortium"/>
            <person name="Kohler A."/>
            <person name="Kuo A."/>
            <person name="Nagy L.G."/>
            <person name="Floudas D."/>
            <person name="Copeland A."/>
            <person name="Barry K.W."/>
            <person name="Cichocki N."/>
            <person name="Veneault-Fourrey C."/>
            <person name="LaButti K."/>
            <person name="Lindquist E.A."/>
            <person name="Lipzen A."/>
            <person name="Lundell T."/>
            <person name="Morin E."/>
            <person name="Murat C."/>
            <person name="Riley R."/>
            <person name="Ohm R."/>
            <person name="Sun H."/>
            <person name="Tunlid A."/>
            <person name="Henrissat B."/>
            <person name="Grigoriev I.V."/>
            <person name="Hibbett D.S."/>
            <person name="Martin F."/>
        </authorList>
    </citation>
    <scope>NUCLEOTIDE SEQUENCE [LARGE SCALE GENOMIC DNA]</scope>
    <source>
        <strain evidence="3">Ve08.2h10</strain>
    </source>
</reference>
<protein>
    <submittedName>
        <fullName evidence="2">Uncharacterized protein</fullName>
    </submittedName>
</protein>
<feature type="compositionally biased region" description="Polar residues" evidence="1">
    <location>
        <begin position="1"/>
        <end position="23"/>
    </location>
</feature>
<feature type="region of interest" description="Disordered" evidence="1">
    <location>
        <begin position="163"/>
        <end position="206"/>
    </location>
</feature>
<proteinExistence type="predicted"/>
<dbReference type="Proteomes" id="UP000054538">
    <property type="component" value="Unassembled WGS sequence"/>
</dbReference>
<dbReference type="HOGENOM" id="CLU_1190235_0_0_1"/>
<reference evidence="2 3" key="1">
    <citation type="submission" date="2014-04" db="EMBL/GenBank/DDBJ databases">
        <authorList>
            <consortium name="DOE Joint Genome Institute"/>
            <person name="Kuo A."/>
            <person name="Kohler A."/>
            <person name="Jargeat P."/>
            <person name="Nagy L.G."/>
            <person name="Floudas D."/>
            <person name="Copeland A."/>
            <person name="Barry K.W."/>
            <person name="Cichocki N."/>
            <person name="Veneault-Fourrey C."/>
            <person name="LaButti K."/>
            <person name="Lindquist E.A."/>
            <person name="Lipzen A."/>
            <person name="Lundell T."/>
            <person name="Morin E."/>
            <person name="Murat C."/>
            <person name="Sun H."/>
            <person name="Tunlid A."/>
            <person name="Henrissat B."/>
            <person name="Grigoriev I.V."/>
            <person name="Hibbett D.S."/>
            <person name="Martin F."/>
            <person name="Nordberg H.P."/>
            <person name="Cantor M.N."/>
            <person name="Hua S.X."/>
        </authorList>
    </citation>
    <scope>NUCLEOTIDE SEQUENCE [LARGE SCALE GENOMIC DNA]</scope>
    <source>
        <strain evidence="2 3">Ve08.2h10</strain>
    </source>
</reference>
<evidence type="ECO:0000313" key="3">
    <source>
        <dbReference type="Proteomes" id="UP000054538"/>
    </source>
</evidence>